<dbReference type="InterPro" id="IPR008861">
    <property type="entry name" value="GpX-like"/>
</dbReference>
<organism evidence="1 2">
    <name type="scientific">Pseudovibrio ascidiaceicola</name>
    <dbReference type="NCBI Taxonomy" id="285279"/>
    <lineage>
        <taxon>Bacteria</taxon>
        <taxon>Pseudomonadati</taxon>
        <taxon>Pseudomonadota</taxon>
        <taxon>Alphaproteobacteria</taxon>
        <taxon>Hyphomicrobiales</taxon>
        <taxon>Stappiaceae</taxon>
        <taxon>Pseudovibrio</taxon>
    </lineage>
</organism>
<comment type="caution">
    <text evidence="1">The sequence shown here is derived from an EMBL/GenBank/DDBJ whole genome shotgun (WGS) entry which is preliminary data.</text>
</comment>
<protein>
    <submittedName>
        <fullName evidence="1">P2-like prophage tail protein X</fullName>
    </submittedName>
</protein>
<accession>A0A1I4E1P3</accession>
<dbReference type="Pfam" id="PF05489">
    <property type="entry name" value="Phage_tail_X"/>
    <property type="match status" value="1"/>
</dbReference>
<evidence type="ECO:0000313" key="1">
    <source>
        <dbReference type="EMBL" id="SFK99089.1"/>
    </source>
</evidence>
<dbReference type="Proteomes" id="UP000199598">
    <property type="component" value="Unassembled WGS sequence"/>
</dbReference>
<evidence type="ECO:0000313" key="2">
    <source>
        <dbReference type="Proteomes" id="UP000199598"/>
    </source>
</evidence>
<proteinExistence type="predicted"/>
<sequence>MSTKITVTGEGITLDLLLVRVHGWKGQDLITDALSLNPGIAAEGALLTAGREVLIPDLPSESTITPEPTIDLFG</sequence>
<name>A0A1I4E1P3_9HYPH</name>
<reference evidence="1 2" key="1">
    <citation type="submission" date="2016-10" db="EMBL/GenBank/DDBJ databases">
        <authorList>
            <person name="Varghese N."/>
            <person name="Submissions S."/>
        </authorList>
    </citation>
    <scope>NUCLEOTIDE SEQUENCE [LARGE SCALE GENOMIC DNA]</scope>
    <source>
        <strain evidence="1 2">DSM 16392</strain>
    </source>
</reference>
<dbReference type="RefSeq" id="WP_093522702.1">
    <property type="nucleotide sequence ID" value="NZ_FOSK01000013.1"/>
</dbReference>
<dbReference type="EMBL" id="FOSK01000013">
    <property type="protein sequence ID" value="SFK99089.1"/>
    <property type="molecule type" value="Genomic_DNA"/>
</dbReference>
<gene>
    <name evidence="1" type="ORF">SAMN04488518_11397</name>
</gene>
<keyword evidence="2" id="KW-1185">Reference proteome</keyword>